<dbReference type="InterPro" id="IPR023753">
    <property type="entry name" value="FAD/NAD-binding_dom"/>
</dbReference>
<proteinExistence type="predicted"/>
<dbReference type="Gene3D" id="3.30.390.30">
    <property type="match status" value="1"/>
</dbReference>
<dbReference type="Proteomes" id="UP001597483">
    <property type="component" value="Unassembled WGS sequence"/>
</dbReference>
<evidence type="ECO:0000256" key="1">
    <source>
        <dbReference type="ARBA" id="ARBA00001974"/>
    </source>
</evidence>
<comment type="cofactor">
    <cofactor evidence="1">
        <name>FAD</name>
        <dbReference type="ChEBI" id="CHEBI:57692"/>
    </cofactor>
</comment>
<name>A0ABW5HH91_9PSEU</name>
<dbReference type="InterPro" id="IPR050446">
    <property type="entry name" value="FAD-oxidoreductase/Apoptosis"/>
</dbReference>
<evidence type="ECO:0000256" key="4">
    <source>
        <dbReference type="ARBA" id="ARBA00023002"/>
    </source>
</evidence>
<dbReference type="Pfam" id="PF07992">
    <property type="entry name" value="Pyr_redox_2"/>
    <property type="match status" value="1"/>
</dbReference>
<sequence length="408" mass="43147">MSTADPIVVVGAGHAGFHVALFLRDEGVDTPIVLADSLAGPPVQRPPLSKAMLLNAAEPRLAFRKPEFYPARDITLLHDTVVRIDRNRRQACLESGRTLGYRELVLATGCRPRALTVPGAGLPGIRTLRTPDDARAIRDALDQANDVVVVGGGFIGLETAAAARTRGCAVTVVESLPRLMQRIVSPEVSAHFRTLHETRGVHVRTDTTVHAFDGDTHVRQVLLSDGTRLSADLVVLGVGVAPETGLARECGLAVGDGVEVDTALRTSDPLISAVGDCVSFPAGDGTRRRLESVQNAADQARVVAARLAGRTAAFDAVPWFWTEQFSAKLQIAGLLPGTTETVLSGETADAFSVLHFRDGRLAAVESVNRPADHVAARRLLAQDDRPVGTDLASALSGRPGILRPAPAG</sequence>
<evidence type="ECO:0000256" key="2">
    <source>
        <dbReference type="ARBA" id="ARBA00022630"/>
    </source>
</evidence>
<organism evidence="7 8">
    <name type="scientific">Amycolatopsis silviterrae</name>
    <dbReference type="NCBI Taxonomy" id="1656914"/>
    <lineage>
        <taxon>Bacteria</taxon>
        <taxon>Bacillati</taxon>
        <taxon>Actinomycetota</taxon>
        <taxon>Actinomycetes</taxon>
        <taxon>Pseudonocardiales</taxon>
        <taxon>Pseudonocardiaceae</taxon>
        <taxon>Amycolatopsis</taxon>
    </lineage>
</organism>
<comment type="caution">
    <text evidence="7">The sequence shown here is derived from an EMBL/GenBank/DDBJ whole genome shotgun (WGS) entry which is preliminary data.</text>
</comment>
<reference evidence="8" key="1">
    <citation type="journal article" date="2019" name="Int. J. Syst. Evol. Microbiol.">
        <title>The Global Catalogue of Microorganisms (GCM) 10K type strain sequencing project: providing services to taxonomists for standard genome sequencing and annotation.</title>
        <authorList>
            <consortium name="The Broad Institute Genomics Platform"/>
            <consortium name="The Broad Institute Genome Sequencing Center for Infectious Disease"/>
            <person name="Wu L."/>
            <person name="Ma J."/>
        </authorList>
    </citation>
    <scope>NUCLEOTIDE SEQUENCE [LARGE SCALE GENOMIC DNA]</scope>
    <source>
        <strain evidence="8">CGMCC 4.7641</strain>
    </source>
</reference>
<dbReference type="Gene3D" id="3.50.50.60">
    <property type="entry name" value="FAD/NAD(P)-binding domain"/>
    <property type="match status" value="2"/>
</dbReference>
<evidence type="ECO:0000313" key="8">
    <source>
        <dbReference type="Proteomes" id="UP001597483"/>
    </source>
</evidence>
<accession>A0ABW5HH91</accession>
<dbReference type="PANTHER" id="PTHR43557">
    <property type="entry name" value="APOPTOSIS-INDUCING FACTOR 1"/>
    <property type="match status" value="1"/>
</dbReference>
<keyword evidence="8" id="KW-1185">Reference proteome</keyword>
<evidence type="ECO:0000313" key="7">
    <source>
        <dbReference type="EMBL" id="MFD2472678.1"/>
    </source>
</evidence>
<keyword evidence="3" id="KW-0274">FAD</keyword>
<dbReference type="EMBL" id="JBHUKS010000027">
    <property type="protein sequence ID" value="MFD2472678.1"/>
    <property type="molecule type" value="Genomic_DNA"/>
</dbReference>
<keyword evidence="2" id="KW-0285">Flavoprotein</keyword>
<evidence type="ECO:0000259" key="6">
    <source>
        <dbReference type="Pfam" id="PF14759"/>
    </source>
</evidence>
<dbReference type="InterPro" id="IPR036188">
    <property type="entry name" value="FAD/NAD-bd_sf"/>
</dbReference>
<dbReference type="RefSeq" id="WP_378310549.1">
    <property type="nucleotide sequence ID" value="NZ_JBHUKS010000027.1"/>
</dbReference>
<feature type="domain" description="Reductase C-terminal" evidence="6">
    <location>
        <begin position="319"/>
        <end position="392"/>
    </location>
</feature>
<evidence type="ECO:0000256" key="3">
    <source>
        <dbReference type="ARBA" id="ARBA00022827"/>
    </source>
</evidence>
<dbReference type="PRINTS" id="PR00411">
    <property type="entry name" value="PNDRDTASEI"/>
</dbReference>
<feature type="domain" description="FAD/NAD(P)-binding" evidence="5">
    <location>
        <begin position="7"/>
        <end position="300"/>
    </location>
</feature>
<dbReference type="InterPro" id="IPR016156">
    <property type="entry name" value="FAD/NAD-linked_Rdtase_dimer_sf"/>
</dbReference>
<protein>
    <submittedName>
        <fullName evidence="7">NAD(P)/FAD-dependent oxidoreductase</fullName>
    </submittedName>
</protein>
<gene>
    <name evidence="7" type="ORF">ACFSVL_35145</name>
</gene>
<dbReference type="SUPFAM" id="SSF51905">
    <property type="entry name" value="FAD/NAD(P)-binding domain"/>
    <property type="match status" value="2"/>
</dbReference>
<dbReference type="Pfam" id="PF14759">
    <property type="entry name" value="Reductase_C"/>
    <property type="match status" value="1"/>
</dbReference>
<evidence type="ECO:0000259" key="5">
    <source>
        <dbReference type="Pfam" id="PF07992"/>
    </source>
</evidence>
<keyword evidence="4" id="KW-0560">Oxidoreductase</keyword>
<dbReference type="SUPFAM" id="SSF55424">
    <property type="entry name" value="FAD/NAD-linked reductases, dimerisation (C-terminal) domain"/>
    <property type="match status" value="1"/>
</dbReference>
<dbReference type="PRINTS" id="PR00368">
    <property type="entry name" value="FADPNR"/>
</dbReference>
<dbReference type="PANTHER" id="PTHR43557:SF2">
    <property type="entry name" value="RIESKE DOMAIN-CONTAINING PROTEIN-RELATED"/>
    <property type="match status" value="1"/>
</dbReference>
<dbReference type="InterPro" id="IPR028202">
    <property type="entry name" value="Reductase_C"/>
</dbReference>